<proteinExistence type="inferred from homology"/>
<dbReference type="InterPro" id="IPR043519">
    <property type="entry name" value="NT_sf"/>
</dbReference>
<dbReference type="CDD" id="cd05401">
    <property type="entry name" value="NT_GlnE_GlnD_like"/>
    <property type="match status" value="2"/>
</dbReference>
<comment type="function">
    <text evidence="7">Involved in the regulation of glutamine synthetase GlnA, a key enzyme in the process to assimilate ammonia. When cellular nitrogen levels are high, the C-terminal adenylyl transferase (AT) inactivates GlnA by covalent transfer of an adenylyl group from ATP to specific tyrosine residue of GlnA, thus reducing its activity. Conversely, when nitrogen levels are low, the N-terminal adenylyl removase (AR) activates GlnA by removing the adenylyl group by phosphorolysis, increasing its activity. The regulatory region of GlnE binds the signal transduction protein PII (GlnB) which indicates the nitrogen status of the cell.</text>
</comment>
<dbReference type="PANTHER" id="PTHR30621">
    <property type="entry name" value="GLUTAMINE SYNTHETASE ADENYLYLTRANSFERASE"/>
    <property type="match status" value="1"/>
</dbReference>
<dbReference type="SUPFAM" id="SSF81593">
    <property type="entry name" value="Nucleotidyltransferase substrate binding subunit/domain"/>
    <property type="match status" value="2"/>
</dbReference>
<dbReference type="GO" id="GO:0047388">
    <property type="term" value="F:[glutamine synthetase]-adenylyl-L-tyrosine phosphorylase activity"/>
    <property type="evidence" value="ECO:0007669"/>
    <property type="project" value="UniProtKB-EC"/>
</dbReference>
<keyword evidence="1 7" id="KW-0808">Transferase</keyword>
<evidence type="ECO:0000259" key="8">
    <source>
        <dbReference type="Pfam" id="PF03710"/>
    </source>
</evidence>
<dbReference type="InterPro" id="IPR005190">
    <property type="entry name" value="GlnE_rpt_dom"/>
</dbReference>
<dbReference type="HAMAP" id="MF_00802">
    <property type="entry name" value="GlnE"/>
    <property type="match status" value="1"/>
</dbReference>
<dbReference type="NCBIfam" id="NF008292">
    <property type="entry name" value="PRK11072.1"/>
    <property type="match status" value="1"/>
</dbReference>
<dbReference type="OrthoDB" id="9759366at2"/>
<dbReference type="InterPro" id="IPR013546">
    <property type="entry name" value="PII_UdlTrfase/GS_AdlTrfase"/>
</dbReference>
<evidence type="ECO:0000256" key="6">
    <source>
        <dbReference type="ARBA" id="ARBA00023268"/>
    </source>
</evidence>
<dbReference type="Gene3D" id="1.20.120.330">
    <property type="entry name" value="Nucleotidyltransferases domain 2"/>
    <property type="match status" value="2"/>
</dbReference>
<evidence type="ECO:0000256" key="4">
    <source>
        <dbReference type="ARBA" id="ARBA00022840"/>
    </source>
</evidence>
<dbReference type="SUPFAM" id="SSF81301">
    <property type="entry name" value="Nucleotidyltransferase"/>
    <property type="match status" value="2"/>
</dbReference>
<dbReference type="EMBL" id="QJKC01000007">
    <property type="protein sequence ID" value="PXX48279.1"/>
    <property type="molecule type" value="Genomic_DNA"/>
</dbReference>
<keyword evidence="11" id="KW-1185">Reference proteome</keyword>
<name>A0A318JHU1_9NEIS</name>
<dbReference type="GO" id="GO:0008882">
    <property type="term" value="F:[glutamate-ammonia-ligase] adenylyltransferase activity"/>
    <property type="evidence" value="ECO:0007669"/>
    <property type="project" value="UniProtKB-UniRule"/>
</dbReference>
<dbReference type="Pfam" id="PF03710">
    <property type="entry name" value="GlnE"/>
    <property type="match status" value="2"/>
</dbReference>
<dbReference type="EC" id="2.7.7.42" evidence="7"/>
<comment type="caution">
    <text evidence="10">The sequence shown here is derived from an EMBL/GenBank/DDBJ whole genome shotgun (WGS) entry which is preliminary data.</text>
</comment>
<dbReference type="FunFam" id="3.30.460.10:FF:000009">
    <property type="entry name" value="Bifunctional glutamine synthetase adenylyltransferase/adenylyl-removing enzyme"/>
    <property type="match status" value="1"/>
</dbReference>
<keyword evidence="10" id="KW-0436">Ligase</keyword>
<comment type="similarity">
    <text evidence="7">Belongs to the GlnE family.</text>
</comment>
<accession>A0A318JHU1</accession>
<protein>
    <recommendedName>
        <fullName evidence="7">Bifunctional glutamine synthetase adenylyltransferase/adenylyl-removing enzyme</fullName>
    </recommendedName>
    <alternativeName>
        <fullName evidence="7">ATP:glutamine synthetase adenylyltransferase</fullName>
    </alternativeName>
    <alternativeName>
        <fullName evidence="7">ATase</fullName>
    </alternativeName>
    <domain>
        <recommendedName>
            <fullName evidence="7">Glutamine synthetase adenylyl-L-tyrosine phosphorylase</fullName>
            <ecNumber evidence="7">2.7.7.89</ecNumber>
        </recommendedName>
        <alternativeName>
            <fullName evidence="7">Adenylyl removase</fullName>
            <shortName evidence="7">AR</shortName>
            <shortName evidence="7">AT-N</shortName>
        </alternativeName>
    </domain>
    <domain>
        <recommendedName>
            <fullName evidence="7">Glutamine synthetase adenylyl transferase</fullName>
            <ecNumber evidence="7">2.7.7.42</ecNumber>
        </recommendedName>
        <alternativeName>
            <fullName evidence="7">Adenylyl transferase</fullName>
            <shortName evidence="7">AT</shortName>
            <shortName evidence="7">AT-C</shortName>
        </alternativeName>
    </domain>
</protein>
<keyword evidence="5 7" id="KW-0460">Magnesium</keyword>
<dbReference type="GO" id="GO:0000820">
    <property type="term" value="P:regulation of glutamine family amino acid metabolic process"/>
    <property type="evidence" value="ECO:0007669"/>
    <property type="project" value="UniProtKB-UniRule"/>
</dbReference>
<evidence type="ECO:0000256" key="5">
    <source>
        <dbReference type="ARBA" id="ARBA00022842"/>
    </source>
</evidence>
<dbReference type="GO" id="GO:0000287">
    <property type="term" value="F:magnesium ion binding"/>
    <property type="evidence" value="ECO:0007669"/>
    <property type="project" value="UniProtKB-UniRule"/>
</dbReference>
<evidence type="ECO:0000313" key="11">
    <source>
        <dbReference type="Proteomes" id="UP000248395"/>
    </source>
</evidence>
<keyword evidence="4 7" id="KW-0067">ATP-binding</keyword>
<organism evidence="10 11">
    <name type="scientific">Aquitalea magnusonii</name>
    <dbReference type="NCBI Taxonomy" id="332411"/>
    <lineage>
        <taxon>Bacteria</taxon>
        <taxon>Pseudomonadati</taxon>
        <taxon>Pseudomonadota</taxon>
        <taxon>Betaproteobacteria</taxon>
        <taxon>Neisseriales</taxon>
        <taxon>Chromobacteriaceae</taxon>
        <taxon>Aquitalea</taxon>
    </lineage>
</organism>
<dbReference type="GO" id="GO:0005524">
    <property type="term" value="F:ATP binding"/>
    <property type="evidence" value="ECO:0007669"/>
    <property type="project" value="UniProtKB-UniRule"/>
</dbReference>
<dbReference type="FunFam" id="1.20.120.330:FF:000005">
    <property type="entry name" value="Bifunctional glutamine synthetase adenylyltransferase/adenylyl-removing enzyme"/>
    <property type="match status" value="1"/>
</dbReference>
<feature type="region of interest" description="Adenylyl transferase" evidence="7">
    <location>
        <begin position="419"/>
        <end position="893"/>
    </location>
</feature>
<reference evidence="10 11" key="1">
    <citation type="submission" date="2018-05" db="EMBL/GenBank/DDBJ databases">
        <title>Genomic Encyclopedia of Type Strains, Phase IV (KMG-IV): sequencing the most valuable type-strain genomes for metagenomic binning, comparative biology and taxonomic classification.</title>
        <authorList>
            <person name="Goeker M."/>
        </authorList>
    </citation>
    <scope>NUCLEOTIDE SEQUENCE [LARGE SCALE GENOMIC DNA]</scope>
    <source>
        <strain evidence="10 11">DSM 25134</strain>
    </source>
</reference>
<evidence type="ECO:0000256" key="2">
    <source>
        <dbReference type="ARBA" id="ARBA00022695"/>
    </source>
</evidence>
<dbReference type="Gene3D" id="3.30.460.10">
    <property type="entry name" value="Beta Polymerase, domain 2"/>
    <property type="match status" value="2"/>
</dbReference>
<evidence type="ECO:0000256" key="7">
    <source>
        <dbReference type="HAMAP-Rule" id="MF_00802"/>
    </source>
</evidence>
<dbReference type="Pfam" id="PF08335">
    <property type="entry name" value="GlnD_UR_UTase"/>
    <property type="match status" value="2"/>
</dbReference>
<dbReference type="Proteomes" id="UP000248395">
    <property type="component" value="Unassembled WGS sequence"/>
</dbReference>
<dbReference type="GO" id="GO:0016874">
    <property type="term" value="F:ligase activity"/>
    <property type="evidence" value="ECO:0007669"/>
    <property type="project" value="UniProtKB-KW"/>
</dbReference>
<dbReference type="EC" id="2.7.7.89" evidence="7"/>
<feature type="domain" description="Glutamate-ammonia ligase adenylyltransferase repeated" evidence="8">
    <location>
        <begin position="517"/>
        <end position="751"/>
    </location>
</feature>
<sequence length="893" mass="100152">MPANPDHAIAQSRAFSLYLDRLLSARPEQQSLLHDKLAQPFDRTEMAGFADWDSLDTPEAMTPPLRSLRQAVMARLICRDCNGLADLDEVVSTISLLAEFAVQQALACACRSLPQYGQPIGEDSGEVQQLIVIGMGKLGGGELNVSSDIDLIFIYPEGGETSGPRKISNHEYFSQVGKRIISLINDVTLDGQVFRVDMRLRPYGDSGPLVMSFAALENYLLTQGREWERYAWIKAKALTGDIAGLADMVRPFVYRKYLDYNAYGAMRELHAQIRREVARRDMVDNIKLGPGGIREVEFIAQVFQLIRGGRDKSLQLRGTRATLNRLAELRLLEPAAVQELQEAYAFLRNLEHRLQYLDDQQTQTLPTSEENQGKIAHSMGFASWQDFLDALNSERRKVTRHFEQVFILPTETAPDHPLSCLWRDICEQDPTEQLSSLGFDDVSSVTGQLRSLAQSQRYQQIPLAGRKKFDALIPPLIEVSTHFPNPAATLSRIISLMEAISRRASYLALLTEYPQTLQRLATLCSASAWVSNYLTRHPILLDELLDARVLYATPDWPALASQLQEQMQQCEGDVEAKMDTLRHFQHAQAFRLVAQDIAGMWTVEALSDQLSLLADTVLGATLRHAWLDIPSRHTDTPRFAIIGYGKLGGKELGYASDLDIIFLYDDDHPDATDLYSRLARKMSTWLTSATSAGILYDIDLRLRPNGASGLLVSSLQAFRSYQEKQAWVWEHQALTRARYVAGAADIGEGFEAIRHDVLTQQRDPAALRSEVLAMRQRMLESHPAQENDVKHARGGIIDVEFIVQYLILAHARQLPALTRNTGNIALLAVAAEAGLISHEQAEQGRAAYRDYRKLQHAARLNENGKVEVNDKLLAHYQQAQQLWRQVFGADSLG</sequence>
<comment type="catalytic activity">
    <reaction evidence="7">
        <text>[glutamine synthetase]-L-tyrosine + ATP = [glutamine synthetase]-O(4)-(5'-adenylyl)-L-tyrosine + diphosphate</text>
        <dbReference type="Rhea" id="RHEA:18589"/>
        <dbReference type="Rhea" id="RHEA-COMP:10660"/>
        <dbReference type="Rhea" id="RHEA-COMP:10661"/>
        <dbReference type="ChEBI" id="CHEBI:30616"/>
        <dbReference type="ChEBI" id="CHEBI:33019"/>
        <dbReference type="ChEBI" id="CHEBI:46858"/>
        <dbReference type="ChEBI" id="CHEBI:83624"/>
        <dbReference type="EC" id="2.7.7.42"/>
    </reaction>
</comment>
<dbReference type="Gene3D" id="1.20.120.1510">
    <property type="match status" value="1"/>
</dbReference>
<keyword evidence="6 7" id="KW-0511">Multifunctional enzyme</keyword>
<gene>
    <name evidence="7" type="primary">glnE</name>
    <name evidence="10" type="ORF">DFR38_10764</name>
</gene>
<comment type="cofactor">
    <cofactor evidence="7">
        <name>Mg(2+)</name>
        <dbReference type="ChEBI" id="CHEBI:18420"/>
    </cofactor>
</comment>
<evidence type="ECO:0000313" key="10">
    <source>
        <dbReference type="EMBL" id="PXX48279.1"/>
    </source>
</evidence>
<feature type="region of interest" description="Adenylyl removase" evidence="7">
    <location>
        <begin position="1"/>
        <end position="410"/>
    </location>
</feature>
<evidence type="ECO:0000256" key="3">
    <source>
        <dbReference type="ARBA" id="ARBA00022741"/>
    </source>
</evidence>
<dbReference type="PANTHER" id="PTHR30621:SF0">
    <property type="entry name" value="BIFUNCTIONAL GLUTAMINE SYNTHETASE ADENYLYLTRANSFERASE_ADENYLYL-REMOVING ENZYME"/>
    <property type="match status" value="1"/>
</dbReference>
<feature type="domain" description="PII-uridylyltransferase/Glutamine-synthetase adenylyltransferase" evidence="9">
    <location>
        <begin position="775"/>
        <end position="863"/>
    </location>
</feature>
<evidence type="ECO:0000256" key="1">
    <source>
        <dbReference type="ARBA" id="ARBA00022679"/>
    </source>
</evidence>
<evidence type="ECO:0000259" key="9">
    <source>
        <dbReference type="Pfam" id="PF08335"/>
    </source>
</evidence>
<keyword evidence="2 7" id="KW-0548">Nucleotidyltransferase</keyword>
<keyword evidence="3 7" id="KW-0547">Nucleotide-binding</keyword>
<feature type="domain" description="PII-uridylyltransferase/Glutamine-synthetase adenylyltransferase" evidence="9">
    <location>
        <begin position="268"/>
        <end position="406"/>
    </location>
</feature>
<dbReference type="AlphaFoldDB" id="A0A318JHU1"/>
<dbReference type="InterPro" id="IPR023057">
    <property type="entry name" value="GlnE"/>
</dbReference>
<dbReference type="GO" id="GO:0005829">
    <property type="term" value="C:cytosol"/>
    <property type="evidence" value="ECO:0007669"/>
    <property type="project" value="TreeGrafter"/>
</dbReference>
<comment type="catalytic activity">
    <reaction evidence="7">
        <text>[glutamine synthetase]-O(4)-(5'-adenylyl)-L-tyrosine + phosphate = [glutamine synthetase]-L-tyrosine + ADP</text>
        <dbReference type="Rhea" id="RHEA:43716"/>
        <dbReference type="Rhea" id="RHEA-COMP:10660"/>
        <dbReference type="Rhea" id="RHEA-COMP:10661"/>
        <dbReference type="ChEBI" id="CHEBI:43474"/>
        <dbReference type="ChEBI" id="CHEBI:46858"/>
        <dbReference type="ChEBI" id="CHEBI:83624"/>
        <dbReference type="ChEBI" id="CHEBI:456216"/>
        <dbReference type="EC" id="2.7.7.89"/>
    </reaction>
</comment>
<feature type="domain" description="Glutamate-ammonia ligase adenylyltransferase repeated" evidence="8">
    <location>
        <begin position="13"/>
        <end position="241"/>
    </location>
</feature>